<reference evidence="1" key="1">
    <citation type="submission" date="2023-06" db="EMBL/GenBank/DDBJ databases">
        <authorList>
            <consortium name="Lawrence Berkeley National Laboratory"/>
            <person name="Ahrendt S."/>
            <person name="Sahu N."/>
            <person name="Indic B."/>
            <person name="Wong-Bajracharya J."/>
            <person name="Merenyi Z."/>
            <person name="Ke H.-M."/>
            <person name="Monk M."/>
            <person name="Kocsube S."/>
            <person name="Drula E."/>
            <person name="Lipzen A."/>
            <person name="Balint B."/>
            <person name="Henrissat B."/>
            <person name="Andreopoulos B."/>
            <person name="Martin F.M."/>
            <person name="Harder C.B."/>
            <person name="Rigling D."/>
            <person name="Ford K.L."/>
            <person name="Foster G.D."/>
            <person name="Pangilinan J."/>
            <person name="Papanicolaou A."/>
            <person name="Barry K."/>
            <person name="LaButti K."/>
            <person name="Viragh M."/>
            <person name="Koriabine M."/>
            <person name="Yan M."/>
            <person name="Riley R."/>
            <person name="Champramary S."/>
            <person name="Plett K.L."/>
            <person name="Tsai I.J."/>
            <person name="Slot J."/>
            <person name="Sipos G."/>
            <person name="Plett J."/>
            <person name="Nagy L.G."/>
            <person name="Grigoriev I.V."/>
        </authorList>
    </citation>
    <scope>NUCLEOTIDE SEQUENCE</scope>
    <source>
        <strain evidence="1">CCBAS 213</strain>
    </source>
</reference>
<evidence type="ECO:0000313" key="1">
    <source>
        <dbReference type="EMBL" id="KAK0440032.1"/>
    </source>
</evidence>
<evidence type="ECO:0000313" key="2">
    <source>
        <dbReference type="Proteomes" id="UP001175211"/>
    </source>
</evidence>
<comment type="caution">
    <text evidence="1">The sequence shown here is derived from an EMBL/GenBank/DDBJ whole genome shotgun (WGS) entry which is preliminary data.</text>
</comment>
<organism evidence="1 2">
    <name type="scientific">Armillaria tabescens</name>
    <name type="common">Ringless honey mushroom</name>
    <name type="synonym">Agaricus tabescens</name>
    <dbReference type="NCBI Taxonomy" id="1929756"/>
    <lineage>
        <taxon>Eukaryota</taxon>
        <taxon>Fungi</taxon>
        <taxon>Dikarya</taxon>
        <taxon>Basidiomycota</taxon>
        <taxon>Agaricomycotina</taxon>
        <taxon>Agaricomycetes</taxon>
        <taxon>Agaricomycetidae</taxon>
        <taxon>Agaricales</taxon>
        <taxon>Marasmiineae</taxon>
        <taxon>Physalacriaceae</taxon>
        <taxon>Desarmillaria</taxon>
    </lineage>
</organism>
<gene>
    <name evidence="1" type="ORF">EV420DRAFT_1486054</name>
</gene>
<protein>
    <submittedName>
        <fullName evidence="1">Uncharacterized protein</fullName>
    </submittedName>
</protein>
<keyword evidence="2" id="KW-1185">Reference proteome</keyword>
<dbReference type="Proteomes" id="UP001175211">
    <property type="component" value="Unassembled WGS sequence"/>
</dbReference>
<accession>A0AA39JC53</accession>
<dbReference type="EMBL" id="JAUEPS010000079">
    <property type="protein sequence ID" value="KAK0440032.1"/>
    <property type="molecule type" value="Genomic_DNA"/>
</dbReference>
<sequence length="212" mass="23478">MTKVVIHHAEMSLTPNRLWTFRITGDLPIYLRNARKRGEDLIGVNSVQAVRSCGGKARGTCSACTLPMLGARFTPPKGFHNDFLGIRHDGKFMIDWKSGERARQPISIMNRVYDSESVIDNGCVWISLDNYRRATDAFTNKSMSRFSIPVSSMSAASIFAEADGLGTIQPASFVRVPRTVRLILSGDVSLGMLHNSMRSTLATLYECTNQDS</sequence>
<proteinExistence type="predicted"/>
<dbReference type="RefSeq" id="XP_060323481.1">
    <property type="nucleotide sequence ID" value="XM_060470340.1"/>
</dbReference>
<dbReference type="AlphaFoldDB" id="A0AA39JC53"/>
<dbReference type="GeneID" id="85353888"/>
<name>A0AA39JC53_ARMTA</name>